<evidence type="ECO:0000313" key="2">
    <source>
        <dbReference type="EMBL" id="AEP28466.1"/>
    </source>
</evidence>
<organism evidence="2 3">
    <name type="scientific">Glaciecola nitratireducens (strain JCM 12485 / KCTC 12276 / FR1064)</name>
    <dbReference type="NCBI Taxonomy" id="1085623"/>
    <lineage>
        <taxon>Bacteria</taxon>
        <taxon>Pseudomonadati</taxon>
        <taxon>Pseudomonadota</taxon>
        <taxon>Gammaproteobacteria</taxon>
        <taxon>Alteromonadales</taxon>
        <taxon>Alteromonadaceae</taxon>
        <taxon>Brumicola</taxon>
    </lineage>
</organism>
<dbReference type="EMBL" id="CP003060">
    <property type="protein sequence ID" value="AEP28466.1"/>
    <property type="molecule type" value="Genomic_DNA"/>
</dbReference>
<protein>
    <submittedName>
        <fullName evidence="2">Uncharacterized protein</fullName>
    </submittedName>
</protein>
<dbReference type="STRING" id="1085623.GNIT_0312"/>
<accession>G4QFC2</accession>
<dbReference type="Proteomes" id="UP000009282">
    <property type="component" value="Chromosome"/>
</dbReference>
<reference evidence="2 3" key="1">
    <citation type="journal article" date="2011" name="J. Bacteriol.">
        <title>Complete genome sequence of seawater bacterium Glaciecola nitratireducens FR1064T.</title>
        <authorList>
            <person name="Bian F."/>
            <person name="Qin Q.L."/>
            <person name="Xie B.B."/>
            <person name="Shu Y.L."/>
            <person name="Zhang X.Y."/>
            <person name="Yu Y."/>
            <person name="Chen B."/>
            <person name="Chen X.L."/>
            <person name="Zhou B.C."/>
            <person name="Zhang Y.Z."/>
        </authorList>
    </citation>
    <scope>NUCLEOTIDE SEQUENCE [LARGE SCALE GENOMIC DNA]</scope>
    <source>
        <strain evidence="3">JCM 12485 / KCTC 12276 / FR1064</strain>
    </source>
</reference>
<proteinExistence type="predicted"/>
<feature type="transmembrane region" description="Helical" evidence="1">
    <location>
        <begin position="12"/>
        <end position="34"/>
    </location>
</feature>
<sequence>MKLQYQRNKPCHIGFFLLSPFIHIEIVSFVQCLANVRKA</sequence>
<name>G4QFC2_GLANF</name>
<keyword evidence="1" id="KW-0472">Membrane</keyword>
<dbReference type="AlphaFoldDB" id="G4QFC2"/>
<evidence type="ECO:0000256" key="1">
    <source>
        <dbReference type="SAM" id="Phobius"/>
    </source>
</evidence>
<keyword evidence="1" id="KW-1133">Transmembrane helix</keyword>
<gene>
    <name evidence="2" type="ordered locus">GNIT_0312</name>
</gene>
<keyword evidence="1" id="KW-0812">Transmembrane</keyword>
<keyword evidence="3" id="KW-1185">Reference proteome</keyword>
<evidence type="ECO:0000313" key="3">
    <source>
        <dbReference type="Proteomes" id="UP000009282"/>
    </source>
</evidence>
<dbReference type="KEGG" id="gni:GNIT_0312"/>
<dbReference type="HOGENOM" id="CLU_3310424_0_0_6"/>